<dbReference type="InterPro" id="IPR010093">
    <property type="entry name" value="SinI_DNA-bd"/>
</dbReference>
<evidence type="ECO:0000313" key="4">
    <source>
        <dbReference type="Proteomes" id="UP001226434"/>
    </source>
</evidence>
<dbReference type="NCBIfam" id="TIGR01764">
    <property type="entry name" value="excise"/>
    <property type="match status" value="1"/>
</dbReference>
<feature type="coiled-coil region" evidence="1">
    <location>
        <begin position="9"/>
        <end position="36"/>
    </location>
</feature>
<protein>
    <submittedName>
        <fullName evidence="3">Helix-turn-helix domain-containing protein</fullName>
    </submittedName>
</protein>
<feature type="domain" description="Helix-turn-helix" evidence="2">
    <location>
        <begin position="81"/>
        <end position="125"/>
    </location>
</feature>
<sequence length="152" mass="17342">MQTVTFKPTKHEQKIAMEAMNEIQKLQRQSKKKKAATTIVTVGKNGTAMSVPTQALSHLYSIVGKMAEGKSITILSSDELISTQQAADILNFSRPYVVKLLEEGKIPYQKVGSHRRIKLADVIAYEKEFRKQRKRALDWMTRQAQELNLWHS</sequence>
<evidence type="ECO:0000313" key="3">
    <source>
        <dbReference type="EMBL" id="MDI3322608.1"/>
    </source>
</evidence>
<keyword evidence="1" id="KW-0175">Coiled coil</keyword>
<dbReference type="Pfam" id="PF12728">
    <property type="entry name" value="HTH_17"/>
    <property type="match status" value="1"/>
</dbReference>
<gene>
    <name evidence="3" type="ORF">QJ048_22655</name>
</gene>
<evidence type="ECO:0000256" key="1">
    <source>
        <dbReference type="SAM" id="Coils"/>
    </source>
</evidence>
<dbReference type="EMBL" id="JASBRG010000008">
    <property type="protein sequence ID" value="MDI3322608.1"/>
    <property type="molecule type" value="Genomic_DNA"/>
</dbReference>
<organism evidence="3 4">
    <name type="scientific">Pinibacter soli</name>
    <dbReference type="NCBI Taxonomy" id="3044211"/>
    <lineage>
        <taxon>Bacteria</taxon>
        <taxon>Pseudomonadati</taxon>
        <taxon>Bacteroidota</taxon>
        <taxon>Chitinophagia</taxon>
        <taxon>Chitinophagales</taxon>
        <taxon>Chitinophagaceae</taxon>
        <taxon>Pinibacter</taxon>
    </lineage>
</organism>
<keyword evidence="4" id="KW-1185">Reference proteome</keyword>
<name>A0ABT6RJ64_9BACT</name>
<comment type="caution">
    <text evidence="3">The sequence shown here is derived from an EMBL/GenBank/DDBJ whole genome shotgun (WGS) entry which is preliminary data.</text>
</comment>
<dbReference type="RefSeq" id="WP_282336747.1">
    <property type="nucleotide sequence ID" value="NZ_JASBRG010000008.1"/>
</dbReference>
<evidence type="ECO:0000259" key="2">
    <source>
        <dbReference type="Pfam" id="PF12728"/>
    </source>
</evidence>
<dbReference type="InterPro" id="IPR041657">
    <property type="entry name" value="HTH_17"/>
</dbReference>
<dbReference type="Proteomes" id="UP001226434">
    <property type="component" value="Unassembled WGS sequence"/>
</dbReference>
<proteinExistence type="predicted"/>
<accession>A0ABT6RJ64</accession>
<reference evidence="3 4" key="1">
    <citation type="submission" date="2023-05" db="EMBL/GenBank/DDBJ databases">
        <title>Genome sequence of Pinibacter sp. MAH-24.</title>
        <authorList>
            <person name="Huq M.A."/>
        </authorList>
    </citation>
    <scope>NUCLEOTIDE SEQUENCE [LARGE SCALE GENOMIC DNA]</scope>
    <source>
        <strain evidence="3 4">MAH-24</strain>
    </source>
</reference>